<protein>
    <submittedName>
        <fullName evidence="2">Uncharacterized protein</fullName>
    </submittedName>
</protein>
<gene>
    <name evidence="2" type="ORF">RIF29_19183</name>
</gene>
<keyword evidence="3" id="KW-1185">Reference proteome</keyword>
<accession>A0AAN9EYZ2</accession>
<evidence type="ECO:0000256" key="1">
    <source>
        <dbReference type="SAM" id="MobiDB-lite"/>
    </source>
</evidence>
<organism evidence="2 3">
    <name type="scientific">Crotalaria pallida</name>
    <name type="common">Smooth rattlebox</name>
    <name type="synonym">Crotalaria striata</name>
    <dbReference type="NCBI Taxonomy" id="3830"/>
    <lineage>
        <taxon>Eukaryota</taxon>
        <taxon>Viridiplantae</taxon>
        <taxon>Streptophyta</taxon>
        <taxon>Embryophyta</taxon>
        <taxon>Tracheophyta</taxon>
        <taxon>Spermatophyta</taxon>
        <taxon>Magnoliopsida</taxon>
        <taxon>eudicotyledons</taxon>
        <taxon>Gunneridae</taxon>
        <taxon>Pentapetalae</taxon>
        <taxon>rosids</taxon>
        <taxon>fabids</taxon>
        <taxon>Fabales</taxon>
        <taxon>Fabaceae</taxon>
        <taxon>Papilionoideae</taxon>
        <taxon>50 kb inversion clade</taxon>
        <taxon>genistoids sensu lato</taxon>
        <taxon>core genistoids</taxon>
        <taxon>Crotalarieae</taxon>
        <taxon>Crotalaria</taxon>
    </lineage>
</organism>
<comment type="caution">
    <text evidence="2">The sequence shown here is derived from an EMBL/GenBank/DDBJ whole genome shotgun (WGS) entry which is preliminary data.</text>
</comment>
<feature type="compositionally biased region" description="Basic and acidic residues" evidence="1">
    <location>
        <begin position="74"/>
        <end position="92"/>
    </location>
</feature>
<evidence type="ECO:0000313" key="3">
    <source>
        <dbReference type="Proteomes" id="UP001372338"/>
    </source>
</evidence>
<feature type="region of interest" description="Disordered" evidence="1">
    <location>
        <begin position="67"/>
        <end position="104"/>
    </location>
</feature>
<name>A0AAN9EYZ2_CROPI</name>
<sequence length="541" mass="61061">MGSSCAQYFIVLLVHFSSTNQLGLILSMFVAKCYWLMSVSGGKHIRQAGNHIDTAITDLKIQKKGGKKAAAAESSERGRSEMEHSEGSKTESDDLNLNQSKRRKIEESDEKVGVLCLHMYDGVLIGIDLDAAPTDDTSICFVLDFLSSGFPICMRHVQIDHQHLFVGGVEVESSQRRFSNQIHEFRPSSLLLNPPKEKDILVKKAGTLACPKLALVANLQGDIYLLHHYGHPSIPVDPKPDVPFERFDRGSISGLKAPIPPIYGSIYQKFETLKLTEEPRYYIWPESWFYDPNDFPVECQFVVDNKLLLFCHSDRTLQIFTTHTHEGEGEWETFFRDAEDVRGSFLNCRKVLPSTALCLSDLVLFQGQEPYAVFLGIIEEDCKVDSSIPSEYASSFSFRITQKLYAFPLSKTTFQVNCFQDLDEVFSIRGAFDPLNPLDIDTVSHQLLDLGDVAAGNGYPRRRRVCAISEGNGYTDKVPYVFISIFDLHLTQKEIKTPDDPKKSCKFLNVSMVKKHLFKLEDKKKESIFDAFILTPGSFTM</sequence>
<dbReference type="Proteomes" id="UP001372338">
    <property type="component" value="Unassembled WGS sequence"/>
</dbReference>
<proteinExistence type="predicted"/>
<dbReference type="AlphaFoldDB" id="A0AAN9EYZ2"/>
<reference evidence="2 3" key="1">
    <citation type="submission" date="2024-01" db="EMBL/GenBank/DDBJ databases">
        <title>The genomes of 5 underutilized Papilionoideae crops provide insights into root nodulation and disease resistanc.</title>
        <authorList>
            <person name="Yuan L."/>
        </authorList>
    </citation>
    <scope>NUCLEOTIDE SEQUENCE [LARGE SCALE GENOMIC DNA]</scope>
    <source>
        <strain evidence="2">ZHUSHIDOU_FW_LH</strain>
        <tissue evidence="2">Leaf</tissue>
    </source>
</reference>
<evidence type="ECO:0000313" key="2">
    <source>
        <dbReference type="EMBL" id="KAK7266537.1"/>
    </source>
</evidence>
<dbReference type="EMBL" id="JAYWIO010000004">
    <property type="protein sequence ID" value="KAK7266537.1"/>
    <property type="molecule type" value="Genomic_DNA"/>
</dbReference>